<organism evidence="5 6">
    <name type="scientific">Corynebacterium auriscanis</name>
    <dbReference type="NCBI Taxonomy" id="99807"/>
    <lineage>
        <taxon>Bacteria</taxon>
        <taxon>Bacillati</taxon>
        <taxon>Actinomycetota</taxon>
        <taxon>Actinomycetes</taxon>
        <taxon>Mycobacteriales</taxon>
        <taxon>Corynebacteriaceae</taxon>
        <taxon>Corynebacterium</taxon>
    </lineage>
</organism>
<dbReference type="UniPathway" id="UPA00344"/>
<sequence>MNIPKVGEVDNEELERVTGDIPEPDDALFHTLDAEARMYQDPTRRALLHAMVVIVTDQPEKHARFGELVGELLSEEDFLVDAILEVESRKAAIRQAIQTGVVGGTDLVVTIGGTGVGPRDKTPEATQKELDRRIPGIAEALRSSGLSANSLHAGLSRGIAGVSGSTVIVNIAGSREAIRDGMATLGPLVRHVIGELNV</sequence>
<dbReference type="PANTHER" id="PTHR43764">
    <property type="entry name" value="MOLYBDENUM COFACTOR BIOSYNTHESIS"/>
    <property type="match status" value="1"/>
</dbReference>
<evidence type="ECO:0000256" key="1">
    <source>
        <dbReference type="ARBA" id="ARBA00005046"/>
    </source>
</evidence>
<dbReference type="SMART" id="SM00852">
    <property type="entry name" value="MoCF_biosynth"/>
    <property type="match status" value="1"/>
</dbReference>
<dbReference type="SUPFAM" id="SSF53218">
    <property type="entry name" value="Molybdenum cofactor biosynthesis proteins"/>
    <property type="match status" value="1"/>
</dbReference>
<name>A0A0A2DMB6_9CORY</name>
<feature type="region of interest" description="Disordered" evidence="3">
    <location>
        <begin position="1"/>
        <end position="22"/>
    </location>
</feature>
<dbReference type="PANTHER" id="PTHR43764:SF1">
    <property type="entry name" value="MOLYBDOPTERIN MOLYBDOTRANSFERASE"/>
    <property type="match status" value="1"/>
</dbReference>
<dbReference type="Pfam" id="PF00994">
    <property type="entry name" value="MoCF_biosynth"/>
    <property type="match status" value="1"/>
</dbReference>
<gene>
    <name evidence="5" type="ORF">MA47_02210</name>
</gene>
<evidence type="ECO:0000256" key="3">
    <source>
        <dbReference type="SAM" id="MobiDB-lite"/>
    </source>
</evidence>
<keyword evidence="2" id="KW-0501">Molybdenum cofactor biosynthesis</keyword>
<accession>A0A0A2DMB6</accession>
<dbReference type="InterPro" id="IPR036425">
    <property type="entry name" value="MoaB/Mog-like_dom_sf"/>
</dbReference>
<dbReference type="EMBL" id="JRVJ01000003">
    <property type="protein sequence ID" value="KGM19059.1"/>
    <property type="molecule type" value="Genomic_DNA"/>
</dbReference>
<dbReference type="InterPro" id="IPR008284">
    <property type="entry name" value="MoCF_biosynth_CS"/>
</dbReference>
<dbReference type="InterPro" id="IPR001453">
    <property type="entry name" value="MoaB/Mog_dom"/>
</dbReference>
<dbReference type="AlphaFoldDB" id="A0A0A2DMB6"/>
<dbReference type="InterPro" id="IPR051920">
    <property type="entry name" value="MPT_Adenylyltrnsfr/MoaC-Rel"/>
</dbReference>
<dbReference type="GeneID" id="300553383"/>
<proteinExistence type="predicted"/>
<dbReference type="PROSITE" id="PS01078">
    <property type="entry name" value="MOCF_BIOSYNTHESIS_1"/>
    <property type="match status" value="1"/>
</dbReference>
<evidence type="ECO:0000313" key="6">
    <source>
        <dbReference type="Proteomes" id="UP000030145"/>
    </source>
</evidence>
<comment type="caution">
    <text evidence="5">The sequence shown here is derived from an EMBL/GenBank/DDBJ whole genome shotgun (WGS) entry which is preliminary data.</text>
</comment>
<dbReference type="Gene3D" id="3.40.980.10">
    <property type="entry name" value="MoaB/Mog-like domain"/>
    <property type="match status" value="1"/>
</dbReference>
<dbReference type="RefSeq" id="WP_035113263.1">
    <property type="nucleotide sequence ID" value="NZ_CP047046.1"/>
</dbReference>
<reference evidence="5 6" key="1">
    <citation type="submission" date="2014-10" db="EMBL/GenBank/DDBJ databases">
        <title>Whole Genome sequence of Corynebacterium auriscanis strain CIP 106629.</title>
        <authorList>
            <person name="Hassan S.S."/>
            <person name="Jamal S.B."/>
            <person name="Tiwari S."/>
            <person name="Oliveira L.D.C."/>
            <person name="Souza F."/>
            <person name="Mariano D.C."/>
            <person name="Almeida S."/>
            <person name="Dorella F."/>
            <person name="Pereira F."/>
            <person name="Carvalho A."/>
            <person name="Leal C.A."/>
            <person name="Soares S.D.C."/>
            <person name="Figueiredo H.C."/>
            <person name="Silva A."/>
            <person name="Azevedo V.A."/>
        </authorList>
    </citation>
    <scope>NUCLEOTIDE SEQUENCE [LARGE SCALE GENOMIC DNA]</scope>
    <source>
        <strain evidence="5 6">CIP 106629</strain>
    </source>
</reference>
<evidence type="ECO:0000259" key="4">
    <source>
        <dbReference type="SMART" id="SM00852"/>
    </source>
</evidence>
<dbReference type="GO" id="GO:0006777">
    <property type="term" value="P:Mo-molybdopterin cofactor biosynthetic process"/>
    <property type="evidence" value="ECO:0007669"/>
    <property type="project" value="UniProtKB-KW"/>
</dbReference>
<evidence type="ECO:0000313" key="5">
    <source>
        <dbReference type="EMBL" id="KGM19059.1"/>
    </source>
</evidence>
<dbReference type="Proteomes" id="UP000030145">
    <property type="component" value="Unassembled WGS sequence"/>
</dbReference>
<evidence type="ECO:0000256" key="2">
    <source>
        <dbReference type="ARBA" id="ARBA00023150"/>
    </source>
</evidence>
<protein>
    <submittedName>
        <fullName evidence="5">Molybdenum cofactor biosynthesis protein</fullName>
    </submittedName>
</protein>
<comment type="pathway">
    <text evidence="1">Cofactor biosynthesis; molybdopterin biosynthesis.</text>
</comment>
<feature type="domain" description="MoaB/Mog" evidence="4">
    <location>
        <begin position="51"/>
        <end position="192"/>
    </location>
</feature>
<keyword evidence="6" id="KW-1185">Reference proteome</keyword>